<dbReference type="InterPro" id="IPR044824">
    <property type="entry name" value="MAIN-like"/>
</dbReference>
<feature type="domain" description="Aminotransferase-like plant mobile" evidence="1">
    <location>
        <begin position="112"/>
        <end position="283"/>
    </location>
</feature>
<protein>
    <recommendedName>
        <fullName evidence="1">Aminotransferase-like plant mobile domain-containing protein</fullName>
    </recommendedName>
</protein>
<gene>
    <name evidence="2" type="ORF">JCGZ_10875</name>
</gene>
<dbReference type="GO" id="GO:0010073">
    <property type="term" value="P:meristem maintenance"/>
    <property type="evidence" value="ECO:0007669"/>
    <property type="project" value="InterPro"/>
</dbReference>
<dbReference type="Pfam" id="PF10536">
    <property type="entry name" value="PMD"/>
    <property type="match status" value="1"/>
</dbReference>
<proteinExistence type="predicted"/>
<dbReference type="PANTHER" id="PTHR46033">
    <property type="entry name" value="PROTEIN MAIN-LIKE 2"/>
    <property type="match status" value="1"/>
</dbReference>
<keyword evidence="3" id="KW-1185">Reference proteome</keyword>
<sequence>MDTLGAIPDIPVFEGERVLVSRNALKPGTRPLPLLPLPGSDFPVRHDTDAMRGFQSEVDLGKARAGGSSTDASTFWDLLAPPMWSRVVATGFGNYAAGLRRTQPRFPPAMRYALMEWWNDCTHSFIFGFGEMTLTPVDYTAITGLGFDGVVAPLDSLYQTAALGAELVRTLLGVPTRTRYTTQRYVSYEVVYKFWAEQIHTRLAAWRELLADARPAAPAYTREERDQAARSFIFYLISSQLLCTSQNKGDPAVLACLRDLGRVGSYDWASLALAHLYHGLDVWTKGSGESNWQFLRPLESQFSRTANSSAGPEAIRKVHRKYANMVWAYEYRIYPGGPGGDASANARRIPRYLAHRHHSFSISEDPYYWRCYLNDRTLADLLLTLWEGDAWAAYPARVVAEAFTRSRILLQGYWVDRYFLGERIFELHVATAQRRVLDAPPRHMCLLEGMTPEDLLLEYDGSPIDVHLTAGDYASYFTTRLQARLPEVQAQADALAGPTGAVLGDVPFPPGMEVALDPALGLRLAIIIPADLMQAPPPLQLDLEHATHVPAQRYQELYQRFGFARSYIIGLYPELHERDLEIGRLRRHQSRQSGAVAHLQMEVD</sequence>
<name>A0A067KV32_JATCU</name>
<evidence type="ECO:0000313" key="3">
    <source>
        <dbReference type="Proteomes" id="UP000027138"/>
    </source>
</evidence>
<evidence type="ECO:0000259" key="1">
    <source>
        <dbReference type="Pfam" id="PF10536"/>
    </source>
</evidence>
<dbReference type="EMBL" id="KK914480">
    <property type="protein sequence ID" value="KDP35689.1"/>
    <property type="molecule type" value="Genomic_DNA"/>
</dbReference>
<organism evidence="2 3">
    <name type="scientific">Jatropha curcas</name>
    <name type="common">Barbados nut</name>
    <dbReference type="NCBI Taxonomy" id="180498"/>
    <lineage>
        <taxon>Eukaryota</taxon>
        <taxon>Viridiplantae</taxon>
        <taxon>Streptophyta</taxon>
        <taxon>Embryophyta</taxon>
        <taxon>Tracheophyta</taxon>
        <taxon>Spermatophyta</taxon>
        <taxon>Magnoliopsida</taxon>
        <taxon>eudicotyledons</taxon>
        <taxon>Gunneridae</taxon>
        <taxon>Pentapetalae</taxon>
        <taxon>rosids</taxon>
        <taxon>fabids</taxon>
        <taxon>Malpighiales</taxon>
        <taxon>Euphorbiaceae</taxon>
        <taxon>Crotonoideae</taxon>
        <taxon>Jatropheae</taxon>
        <taxon>Jatropha</taxon>
    </lineage>
</organism>
<reference evidence="2 3" key="1">
    <citation type="journal article" date="2014" name="PLoS ONE">
        <title>Global Analysis of Gene Expression Profiles in Physic Nut (Jatropha curcas L.) Seedlings Exposed to Salt Stress.</title>
        <authorList>
            <person name="Zhang L."/>
            <person name="Zhang C."/>
            <person name="Wu P."/>
            <person name="Chen Y."/>
            <person name="Li M."/>
            <person name="Jiang H."/>
            <person name="Wu G."/>
        </authorList>
    </citation>
    <scope>NUCLEOTIDE SEQUENCE [LARGE SCALE GENOMIC DNA]</scope>
    <source>
        <strain evidence="3">cv. GZQX0401</strain>
        <tissue evidence="2">Young leaves</tissue>
    </source>
</reference>
<accession>A0A067KV32</accession>
<dbReference type="Proteomes" id="UP000027138">
    <property type="component" value="Unassembled WGS sequence"/>
</dbReference>
<evidence type="ECO:0000313" key="2">
    <source>
        <dbReference type="EMBL" id="KDP35689.1"/>
    </source>
</evidence>
<dbReference type="AlphaFoldDB" id="A0A067KV32"/>
<dbReference type="InterPro" id="IPR019557">
    <property type="entry name" value="AminoTfrase-like_pln_mobile"/>
</dbReference>
<dbReference type="PANTHER" id="PTHR46033:SF8">
    <property type="entry name" value="PROTEIN MAINTENANCE OF MERISTEMS-LIKE"/>
    <property type="match status" value="1"/>
</dbReference>